<name>A0A084VIM9_ANOSI</name>
<evidence type="ECO:0000313" key="3">
    <source>
        <dbReference type="EnsemblMetazoa" id="ASIC004991-PA"/>
    </source>
</evidence>
<evidence type="ECO:0000313" key="4">
    <source>
        <dbReference type="Proteomes" id="UP000030765"/>
    </source>
</evidence>
<dbReference type="Proteomes" id="UP000030765">
    <property type="component" value="Unassembled WGS sequence"/>
</dbReference>
<dbReference type="EnsemblMetazoa" id="ASIC004991-RA">
    <property type="protein sequence ID" value="ASIC004991-PA"/>
    <property type="gene ID" value="ASIC004991"/>
</dbReference>
<dbReference type="EMBL" id="KE524854">
    <property type="protein sequence ID" value="KFB37823.1"/>
    <property type="molecule type" value="Genomic_DNA"/>
</dbReference>
<reference evidence="2 4" key="1">
    <citation type="journal article" date="2014" name="BMC Genomics">
        <title>Genome sequence of Anopheles sinensis provides insight into genetics basis of mosquito competence for malaria parasites.</title>
        <authorList>
            <person name="Zhou D."/>
            <person name="Zhang D."/>
            <person name="Ding G."/>
            <person name="Shi L."/>
            <person name="Hou Q."/>
            <person name="Ye Y."/>
            <person name="Xu Y."/>
            <person name="Zhou H."/>
            <person name="Xiong C."/>
            <person name="Li S."/>
            <person name="Yu J."/>
            <person name="Hong S."/>
            <person name="Yu X."/>
            <person name="Zou P."/>
            <person name="Chen C."/>
            <person name="Chang X."/>
            <person name="Wang W."/>
            <person name="Lv Y."/>
            <person name="Sun Y."/>
            <person name="Ma L."/>
            <person name="Shen B."/>
            <person name="Zhu C."/>
        </authorList>
    </citation>
    <scope>NUCLEOTIDE SEQUENCE [LARGE SCALE GENOMIC DNA]</scope>
</reference>
<feature type="compositionally biased region" description="Basic and acidic residues" evidence="1">
    <location>
        <begin position="1"/>
        <end position="16"/>
    </location>
</feature>
<proteinExistence type="predicted"/>
<organism evidence="2">
    <name type="scientific">Anopheles sinensis</name>
    <name type="common">Mosquito</name>
    <dbReference type="NCBI Taxonomy" id="74873"/>
    <lineage>
        <taxon>Eukaryota</taxon>
        <taxon>Metazoa</taxon>
        <taxon>Ecdysozoa</taxon>
        <taxon>Arthropoda</taxon>
        <taxon>Hexapoda</taxon>
        <taxon>Insecta</taxon>
        <taxon>Pterygota</taxon>
        <taxon>Neoptera</taxon>
        <taxon>Endopterygota</taxon>
        <taxon>Diptera</taxon>
        <taxon>Nematocera</taxon>
        <taxon>Culicoidea</taxon>
        <taxon>Culicidae</taxon>
        <taxon>Anophelinae</taxon>
        <taxon>Anopheles</taxon>
    </lineage>
</organism>
<keyword evidence="4" id="KW-1185">Reference proteome</keyword>
<evidence type="ECO:0000256" key="1">
    <source>
        <dbReference type="SAM" id="MobiDB-lite"/>
    </source>
</evidence>
<feature type="region of interest" description="Disordered" evidence="1">
    <location>
        <begin position="1"/>
        <end position="32"/>
    </location>
</feature>
<accession>A0A084VIM9</accession>
<sequence length="71" mass="7539">MRALDGHSCKSKEKGKSVKIVSSRSGGDHQDIGDALVTFGSREEVCGSMTYTAAIPQDAESCIRSDDQCST</sequence>
<protein>
    <submittedName>
        <fullName evidence="2 3">Molybdopterin biosynthesis protein MoeA</fullName>
    </submittedName>
</protein>
<evidence type="ECO:0000313" key="2">
    <source>
        <dbReference type="EMBL" id="KFB37823.1"/>
    </source>
</evidence>
<reference evidence="3" key="2">
    <citation type="submission" date="2020-05" db="UniProtKB">
        <authorList>
            <consortium name="EnsemblMetazoa"/>
        </authorList>
    </citation>
    <scope>IDENTIFICATION</scope>
</reference>
<dbReference type="EMBL" id="ATLV01013372">
    <property type="status" value="NOT_ANNOTATED_CDS"/>
    <property type="molecule type" value="Genomic_DNA"/>
</dbReference>
<dbReference type="AlphaFoldDB" id="A0A084VIM9"/>
<gene>
    <name evidence="2" type="ORF">ZHAS_00004991</name>
</gene>
<dbReference type="VEuPathDB" id="VectorBase:ASIC004991"/>